<gene>
    <name evidence="1" type="ORF">SAMN05444169_6887</name>
</gene>
<protein>
    <submittedName>
        <fullName evidence="1">Uncharacterized protein</fullName>
    </submittedName>
</protein>
<evidence type="ECO:0000313" key="2">
    <source>
        <dbReference type="Proteomes" id="UP000190675"/>
    </source>
</evidence>
<dbReference type="EMBL" id="LT670818">
    <property type="protein sequence ID" value="SHH32264.1"/>
    <property type="molecule type" value="Genomic_DNA"/>
</dbReference>
<reference evidence="1 2" key="1">
    <citation type="submission" date="2016-11" db="EMBL/GenBank/DDBJ databases">
        <authorList>
            <person name="Jaros S."/>
            <person name="Januszkiewicz K."/>
            <person name="Wedrychowicz H."/>
        </authorList>
    </citation>
    <scope>NUCLEOTIDE SEQUENCE [LARGE SCALE GENOMIC DNA]</scope>
    <source>
        <strain evidence="1 2">GAS242</strain>
    </source>
</reference>
<evidence type="ECO:0000313" key="1">
    <source>
        <dbReference type="EMBL" id="SHH32264.1"/>
    </source>
</evidence>
<dbReference type="AlphaFoldDB" id="A0A1M5S1C5"/>
<dbReference type="Proteomes" id="UP000190675">
    <property type="component" value="Chromosome I"/>
</dbReference>
<accession>A0A1M5S1C5</accession>
<organism evidence="1 2">
    <name type="scientific">Bradyrhizobium erythrophlei</name>
    <dbReference type="NCBI Taxonomy" id="1437360"/>
    <lineage>
        <taxon>Bacteria</taxon>
        <taxon>Pseudomonadati</taxon>
        <taxon>Pseudomonadota</taxon>
        <taxon>Alphaproteobacteria</taxon>
        <taxon>Hyphomicrobiales</taxon>
        <taxon>Nitrobacteraceae</taxon>
        <taxon>Bradyrhizobium</taxon>
    </lineage>
</organism>
<sequence length="64" mass="6961">MLAIRAADFDRLDVNGGPPCAVRWANSLSRNGSSVADIVARMKARQAMQARQSAALDRQIECDD</sequence>
<name>A0A1M5S1C5_9BRAD</name>
<proteinExistence type="predicted"/>
<dbReference type="RefSeq" id="WP_079569917.1">
    <property type="nucleotide sequence ID" value="NZ_LT670818.1"/>
</dbReference>